<evidence type="ECO:0000256" key="1">
    <source>
        <dbReference type="SAM" id="MobiDB-lite"/>
    </source>
</evidence>
<dbReference type="RefSeq" id="WP_344619778.1">
    <property type="nucleotide sequence ID" value="NZ_BAAARV010000112.1"/>
</dbReference>
<proteinExistence type="predicted"/>
<reference evidence="2 3" key="1">
    <citation type="journal article" date="2019" name="Int. J. Syst. Evol. Microbiol.">
        <title>The Global Catalogue of Microorganisms (GCM) 10K type strain sequencing project: providing services to taxonomists for standard genome sequencing and annotation.</title>
        <authorList>
            <consortium name="The Broad Institute Genomics Platform"/>
            <consortium name="The Broad Institute Genome Sequencing Center for Infectious Disease"/>
            <person name="Wu L."/>
            <person name="Ma J."/>
        </authorList>
    </citation>
    <scope>NUCLEOTIDE SEQUENCE [LARGE SCALE GENOMIC DNA]</scope>
    <source>
        <strain evidence="2 3">JCM 3272</strain>
    </source>
</reference>
<keyword evidence="3" id="KW-1185">Reference proteome</keyword>
<feature type="region of interest" description="Disordered" evidence="1">
    <location>
        <begin position="163"/>
        <end position="190"/>
    </location>
</feature>
<dbReference type="EMBL" id="BAAARV010000112">
    <property type="protein sequence ID" value="GAA2388476.1"/>
    <property type="molecule type" value="Genomic_DNA"/>
</dbReference>
<sequence length="190" mass="20818">MADDVPPDVTPPTLGQTWELFGPPMDGTLHLPSGPRFGHAVPPRGPKEPPVVPNYVVSPGSIEGATSQILNRTHEVTESYNSLKDYISSTKSWIYSVPDDHTIGEQWGSKVNPQHLEDPHPDWTQQMSAVSDNVLLQVADAVEMTGEFVRALNNAGQFYTRADKDSDLPTLPVHLEGHSSRMENQTPGQS</sequence>
<accession>A0ABN3HV43</accession>
<evidence type="ECO:0000313" key="3">
    <source>
        <dbReference type="Proteomes" id="UP001501444"/>
    </source>
</evidence>
<feature type="region of interest" description="Disordered" evidence="1">
    <location>
        <begin position="25"/>
        <end position="52"/>
    </location>
</feature>
<name>A0ABN3HV43_9ACTN</name>
<dbReference type="Proteomes" id="UP001501444">
    <property type="component" value="Unassembled WGS sequence"/>
</dbReference>
<gene>
    <name evidence="2" type="ORF">GCM10010170_099760</name>
</gene>
<protein>
    <submittedName>
        <fullName evidence="2">Uncharacterized protein</fullName>
    </submittedName>
</protein>
<comment type="caution">
    <text evidence="2">The sequence shown here is derived from an EMBL/GenBank/DDBJ whole genome shotgun (WGS) entry which is preliminary data.</text>
</comment>
<evidence type="ECO:0000313" key="2">
    <source>
        <dbReference type="EMBL" id="GAA2388476.1"/>
    </source>
</evidence>
<organism evidence="2 3">
    <name type="scientific">Dactylosporangium salmoneum</name>
    <dbReference type="NCBI Taxonomy" id="53361"/>
    <lineage>
        <taxon>Bacteria</taxon>
        <taxon>Bacillati</taxon>
        <taxon>Actinomycetota</taxon>
        <taxon>Actinomycetes</taxon>
        <taxon>Micromonosporales</taxon>
        <taxon>Micromonosporaceae</taxon>
        <taxon>Dactylosporangium</taxon>
    </lineage>
</organism>